<reference evidence="2 3" key="1">
    <citation type="journal article" date="2019" name="Int. J. Syst. Evol. Microbiol.">
        <title>The Global Catalogue of Microorganisms (GCM) 10K type strain sequencing project: providing services to taxonomists for standard genome sequencing and annotation.</title>
        <authorList>
            <consortium name="The Broad Institute Genomics Platform"/>
            <consortium name="The Broad Institute Genome Sequencing Center for Infectious Disease"/>
            <person name="Wu L."/>
            <person name="Ma J."/>
        </authorList>
    </citation>
    <scope>NUCLEOTIDE SEQUENCE [LARGE SCALE GENOMIC DNA]</scope>
    <source>
        <strain evidence="2 3">JCM 16009</strain>
    </source>
</reference>
<protein>
    <submittedName>
        <fullName evidence="2">Uncharacterized protein</fullName>
    </submittedName>
</protein>
<dbReference type="EMBL" id="BAAAQK010000007">
    <property type="protein sequence ID" value="GAA1849192.1"/>
    <property type="molecule type" value="Genomic_DNA"/>
</dbReference>
<dbReference type="RefSeq" id="WP_344417087.1">
    <property type="nucleotide sequence ID" value="NZ_BAAAQK010000007.1"/>
</dbReference>
<proteinExistence type="predicted"/>
<gene>
    <name evidence="2" type="ORF">GCM10009836_31170</name>
</gene>
<keyword evidence="3" id="KW-1185">Reference proteome</keyword>
<evidence type="ECO:0000313" key="2">
    <source>
        <dbReference type="EMBL" id="GAA1849192.1"/>
    </source>
</evidence>
<organism evidence="2 3">
    <name type="scientific">Pseudonocardia ailaonensis</name>
    <dbReference type="NCBI Taxonomy" id="367279"/>
    <lineage>
        <taxon>Bacteria</taxon>
        <taxon>Bacillati</taxon>
        <taxon>Actinomycetota</taxon>
        <taxon>Actinomycetes</taxon>
        <taxon>Pseudonocardiales</taxon>
        <taxon>Pseudonocardiaceae</taxon>
        <taxon>Pseudonocardia</taxon>
    </lineage>
</organism>
<accession>A0ABN2N2D3</accession>
<keyword evidence="1" id="KW-0175">Coiled coil</keyword>
<dbReference type="Proteomes" id="UP001500449">
    <property type="component" value="Unassembled WGS sequence"/>
</dbReference>
<name>A0ABN2N2D3_9PSEU</name>
<comment type="caution">
    <text evidence="2">The sequence shown here is derived from an EMBL/GenBank/DDBJ whole genome shotgun (WGS) entry which is preliminary data.</text>
</comment>
<evidence type="ECO:0000256" key="1">
    <source>
        <dbReference type="SAM" id="Coils"/>
    </source>
</evidence>
<sequence>MIVDTSTITGEDPPVNPHRLQDRLDSLPESLDASQRARLAAHRSAVEECRERIAELRAELRRVLSGIDGPRSSVEIMIELDGLERVQQRLDSRLSDLCDELSGTAPMIHYGDAAPN</sequence>
<feature type="coiled-coil region" evidence="1">
    <location>
        <begin position="39"/>
        <end position="66"/>
    </location>
</feature>
<evidence type="ECO:0000313" key="3">
    <source>
        <dbReference type="Proteomes" id="UP001500449"/>
    </source>
</evidence>